<evidence type="ECO:0000256" key="1">
    <source>
        <dbReference type="ARBA" id="ARBA00004123"/>
    </source>
</evidence>
<feature type="domain" description="BEN" evidence="4">
    <location>
        <begin position="409"/>
        <end position="507"/>
    </location>
</feature>
<evidence type="ECO:0000313" key="5">
    <source>
        <dbReference type="EMBL" id="NXO04633.1"/>
    </source>
</evidence>
<feature type="compositionally biased region" description="Polar residues" evidence="3">
    <location>
        <begin position="117"/>
        <end position="126"/>
    </location>
</feature>
<sequence>IRTKDGDYEDNESVIYEYEPDYECGSVVSETSYAEACYTGDQQKTLMEVLSYCQALYDAIQKLDKKFDVLHRKVSEMQHARIRPMLIKPVSQERHSPLLRPALPNGHVLVNPTIKSVQQSPQLESQHNLHRQSPPLPTIVSTHSLNSSYTGTSRMPELSPQTNLTESVVESTDNAANSPTSPVASTSMPTLSDTSLTIFFKSFCLTKEFVGDPLRNVEVLGSHTAKARQKTKPKYAARYLVRVLFPKETLLCGAMGAGARGCRILDLNKIAAIREFLATNFPNYDLSEHGKDWQTCVISVNSMIRRLRSEAKLRNKVIVSNYIINIWKAIYAKWGLKRNTDWKTDTSHGVDSKQNEDKEGSSQNSLQMTSSTADKGQNSGLDKLPENFYTSSVEKTVSLEPMEFLGSPWRNVQLPFSVIYVAKGKSRPELSARYLIRHMFPEDVLVSSNVYGSPERGLSALDSNSINALRDFLQEAFPSFDLKETGYDWKACVAAINSTIRSLRHDHRKAAAGV</sequence>
<keyword evidence="6" id="KW-1185">Reference proteome</keyword>
<evidence type="ECO:0000259" key="4">
    <source>
        <dbReference type="PROSITE" id="PS51457"/>
    </source>
</evidence>
<comment type="subcellular location">
    <subcellularLocation>
        <location evidence="1">Nucleus</location>
    </subcellularLocation>
</comment>
<feature type="compositionally biased region" description="Basic and acidic residues" evidence="3">
    <location>
        <begin position="345"/>
        <end position="360"/>
    </location>
</feature>
<feature type="non-terminal residue" evidence="5">
    <location>
        <position position="514"/>
    </location>
</feature>
<dbReference type="OrthoDB" id="8958408at2759"/>
<dbReference type="PANTHER" id="PTHR47305">
    <property type="entry name" value="BEN DOMAIN-CONTAINING PROTEIN 2"/>
    <property type="match status" value="1"/>
</dbReference>
<dbReference type="InterPro" id="IPR018379">
    <property type="entry name" value="BEN_domain"/>
</dbReference>
<reference evidence="5 6" key="1">
    <citation type="submission" date="2019-09" db="EMBL/GenBank/DDBJ databases">
        <title>Bird 10,000 Genomes (B10K) Project - Family phase.</title>
        <authorList>
            <person name="Zhang G."/>
        </authorList>
    </citation>
    <scope>NUCLEOTIDE SEQUENCE [LARGE SCALE GENOMIC DNA]</scope>
    <source>
        <strain evidence="5">B10K-DU-002-35</strain>
        <tissue evidence="5">Muscle</tissue>
    </source>
</reference>
<feature type="compositionally biased region" description="Polar residues" evidence="3">
    <location>
        <begin position="361"/>
        <end position="380"/>
    </location>
</feature>
<gene>
    <name evidence="5" type="primary">Bend2</name>
    <name evidence="5" type="ORF">RHICYA_R03896</name>
</gene>
<evidence type="ECO:0000256" key="2">
    <source>
        <dbReference type="ARBA" id="ARBA00023242"/>
    </source>
</evidence>
<feature type="domain" description="BEN" evidence="4">
    <location>
        <begin position="214"/>
        <end position="330"/>
    </location>
</feature>
<evidence type="ECO:0000313" key="6">
    <source>
        <dbReference type="Proteomes" id="UP000565785"/>
    </source>
</evidence>
<name>A0A7L1NYD7_RHICY</name>
<evidence type="ECO:0000256" key="3">
    <source>
        <dbReference type="SAM" id="MobiDB-lite"/>
    </source>
</evidence>
<comment type="caution">
    <text evidence="5">The sequence shown here is derived from an EMBL/GenBank/DDBJ whole genome shotgun (WGS) entry which is preliminary data.</text>
</comment>
<dbReference type="EMBL" id="VXBP01010256">
    <property type="protein sequence ID" value="NXO04633.1"/>
    <property type="molecule type" value="Genomic_DNA"/>
</dbReference>
<protein>
    <submittedName>
        <fullName evidence="5">BEND2 protein</fullName>
    </submittedName>
</protein>
<dbReference type="GO" id="GO:0005634">
    <property type="term" value="C:nucleus"/>
    <property type="evidence" value="ECO:0007669"/>
    <property type="project" value="UniProtKB-SubCell"/>
</dbReference>
<feature type="compositionally biased region" description="Polar residues" evidence="3">
    <location>
        <begin position="139"/>
        <end position="187"/>
    </location>
</feature>
<dbReference type="Proteomes" id="UP000565785">
    <property type="component" value="Unassembled WGS sequence"/>
</dbReference>
<feature type="non-terminal residue" evidence="5">
    <location>
        <position position="1"/>
    </location>
</feature>
<dbReference type="AlphaFoldDB" id="A0A7L1NYD7"/>
<feature type="region of interest" description="Disordered" evidence="3">
    <location>
        <begin position="117"/>
        <end position="187"/>
    </location>
</feature>
<feature type="region of interest" description="Disordered" evidence="3">
    <location>
        <begin position="345"/>
        <end position="385"/>
    </location>
</feature>
<dbReference type="Pfam" id="PF10523">
    <property type="entry name" value="BEN"/>
    <property type="match status" value="2"/>
</dbReference>
<dbReference type="GO" id="GO:0003677">
    <property type="term" value="F:DNA binding"/>
    <property type="evidence" value="ECO:0007669"/>
    <property type="project" value="InterPro"/>
</dbReference>
<dbReference type="PANTHER" id="PTHR47305:SF1">
    <property type="entry name" value="BEN DOMAIN-CONTAINING PROTEIN"/>
    <property type="match status" value="1"/>
</dbReference>
<organism evidence="5 6">
    <name type="scientific">Rhinopomastus cyanomelas</name>
    <name type="common">Common scimitarbill</name>
    <dbReference type="NCBI Taxonomy" id="113115"/>
    <lineage>
        <taxon>Eukaryota</taxon>
        <taxon>Metazoa</taxon>
        <taxon>Chordata</taxon>
        <taxon>Craniata</taxon>
        <taxon>Vertebrata</taxon>
        <taxon>Euteleostomi</taxon>
        <taxon>Archelosauria</taxon>
        <taxon>Archosauria</taxon>
        <taxon>Dinosauria</taxon>
        <taxon>Saurischia</taxon>
        <taxon>Theropoda</taxon>
        <taxon>Coelurosauria</taxon>
        <taxon>Aves</taxon>
        <taxon>Neognathae</taxon>
        <taxon>Neoaves</taxon>
        <taxon>Telluraves</taxon>
        <taxon>Coraciimorphae</taxon>
        <taxon>Bucerotiformes</taxon>
        <taxon>Rhinopomastidae</taxon>
        <taxon>Rhinopomastus</taxon>
    </lineage>
</organism>
<dbReference type="PROSITE" id="PS51457">
    <property type="entry name" value="BEN"/>
    <property type="match status" value="2"/>
</dbReference>
<keyword evidence="2" id="KW-0539">Nucleus</keyword>
<accession>A0A7L1NYD7</accession>
<proteinExistence type="predicted"/>
<dbReference type="SMART" id="SM01025">
    <property type="entry name" value="BEN"/>
    <property type="match status" value="2"/>
</dbReference>